<feature type="domain" description="DnaK suppressor protein DksA N-terminal" evidence="9">
    <location>
        <begin position="95"/>
        <end position="163"/>
    </location>
</feature>
<keyword evidence="5" id="KW-0175">Coiled coil</keyword>
<feature type="binding site" evidence="6">
    <location>
        <position position="195"/>
    </location>
    <ligand>
        <name>Zn(2+)</name>
        <dbReference type="ChEBI" id="CHEBI:29105"/>
    </ligand>
</feature>
<evidence type="ECO:0000256" key="4">
    <source>
        <dbReference type="ARBA" id="ARBA00022833"/>
    </source>
</evidence>
<evidence type="ECO:0000313" key="11">
    <source>
        <dbReference type="Proteomes" id="UP000010116"/>
    </source>
</evidence>
<dbReference type="SUPFAM" id="SSF109635">
    <property type="entry name" value="DnaK suppressor protein DksA, alpha-hairpin domain"/>
    <property type="match status" value="1"/>
</dbReference>
<keyword evidence="1 6" id="KW-0963">Cytoplasm</keyword>
<evidence type="ECO:0000259" key="9">
    <source>
        <dbReference type="Pfam" id="PF21157"/>
    </source>
</evidence>
<evidence type="ECO:0000313" key="10">
    <source>
        <dbReference type="EMBL" id="EJP73525.1"/>
    </source>
</evidence>
<keyword evidence="4 6" id="KW-0862">Zinc</keyword>
<proteinExistence type="inferred from homology"/>
<feature type="binding site" evidence="6">
    <location>
        <position position="174"/>
    </location>
    <ligand>
        <name>Zn(2+)</name>
        <dbReference type="ChEBI" id="CHEBI:29105"/>
    </ligand>
</feature>
<sequence>MLVSDIFSTLKINLTPMPAKKVTKIAKKTKKVTKKNTPATTKAKAATKKTVAKKKVAKKVTTRPKATGAVANNKSKIAPYKAKKNEKYMSAAMKRHFTAVLLNWKEHLKEEMRKTFDHLKSKDESYADPIDRASQEEEFAFELRTRDRETKLTRKINLSLEKIKYDEFGWCEDCGVEIGVKRLEARPTATLCIDCKSLDEIKEKQLTG</sequence>
<dbReference type="Proteomes" id="UP000010116">
    <property type="component" value="Unassembled WGS sequence"/>
</dbReference>
<keyword evidence="3 6" id="KW-0863">Zinc-finger</keyword>
<dbReference type="Pfam" id="PF21157">
    <property type="entry name" value="DksA_N"/>
    <property type="match status" value="1"/>
</dbReference>
<dbReference type="GO" id="GO:0005737">
    <property type="term" value="C:cytoplasm"/>
    <property type="evidence" value="ECO:0007669"/>
    <property type="project" value="UniProtKB-SubCell"/>
</dbReference>
<comment type="subunit">
    <text evidence="6">Interacts directly with the RNA polymerase.</text>
</comment>
<evidence type="ECO:0000256" key="6">
    <source>
        <dbReference type="HAMAP-Rule" id="MF_00926"/>
    </source>
</evidence>
<dbReference type="InterPro" id="IPR037187">
    <property type="entry name" value="DnaK_N"/>
</dbReference>
<evidence type="ECO:0000259" key="8">
    <source>
        <dbReference type="Pfam" id="PF01258"/>
    </source>
</evidence>
<dbReference type="InterPro" id="IPR048489">
    <property type="entry name" value="DksA_N"/>
</dbReference>
<dbReference type="PANTHER" id="PTHR33823">
    <property type="entry name" value="RNA POLYMERASE-BINDING TRANSCRIPTION FACTOR DKSA-RELATED"/>
    <property type="match status" value="1"/>
</dbReference>
<dbReference type="HOGENOM" id="CLU_043144_2_0_6"/>
<dbReference type="InterPro" id="IPR020460">
    <property type="entry name" value="Znf_C4-type_bac"/>
</dbReference>
<evidence type="ECO:0000256" key="5">
    <source>
        <dbReference type="ARBA" id="ARBA00023054"/>
    </source>
</evidence>
<feature type="binding site" evidence="6">
    <location>
        <position position="171"/>
    </location>
    <ligand>
        <name>Zn(2+)</name>
        <dbReference type="ChEBI" id="CHEBI:29105"/>
    </ligand>
</feature>
<dbReference type="Gene3D" id="1.20.120.910">
    <property type="entry name" value="DksA, coiled-coil domain"/>
    <property type="match status" value="1"/>
</dbReference>
<dbReference type="AlphaFoldDB" id="J4X2J7"/>
<reference evidence="10 11" key="1">
    <citation type="journal article" date="2012" name="ISME J.">
        <title>Genomic insights to SAR86, an abundant and uncultivated marine bacterial lineage.</title>
        <authorList>
            <person name="Dupont C.L."/>
            <person name="Rusch D.B."/>
            <person name="Yooseph S."/>
            <person name="Lombardo M.J."/>
            <person name="Richter R.A."/>
            <person name="Valas R."/>
            <person name="Novotny M."/>
            <person name="Yee-Greenbaum J."/>
            <person name="Selengut J.D."/>
            <person name="Haft D.H."/>
            <person name="Halpern A.L."/>
            <person name="Lasken R.S."/>
            <person name="Nealson K."/>
            <person name="Friedman R."/>
            <person name="Venter J.C."/>
        </authorList>
    </citation>
    <scope>NUCLEOTIDE SEQUENCE [LARGE SCALE GENOMIC DNA]</scope>
</reference>
<feature type="binding site" evidence="6">
    <location>
        <position position="192"/>
    </location>
    <ligand>
        <name>Zn(2+)</name>
        <dbReference type="ChEBI" id="CHEBI:29105"/>
    </ligand>
</feature>
<dbReference type="PRINTS" id="PR00618">
    <property type="entry name" value="DKSAZNFINGER"/>
</dbReference>
<evidence type="ECO:0000256" key="3">
    <source>
        <dbReference type="ARBA" id="ARBA00022771"/>
    </source>
</evidence>
<dbReference type="HAMAP" id="MF_00926">
    <property type="entry name" value="DksA"/>
    <property type="match status" value="1"/>
</dbReference>
<dbReference type="PROSITE" id="PS51128">
    <property type="entry name" value="ZF_DKSA_2"/>
    <property type="match status" value="1"/>
</dbReference>
<dbReference type="SUPFAM" id="SSF57716">
    <property type="entry name" value="Glucocorticoid receptor-like (DNA-binding domain)"/>
    <property type="match status" value="1"/>
</dbReference>
<evidence type="ECO:0000256" key="2">
    <source>
        <dbReference type="ARBA" id="ARBA00022723"/>
    </source>
</evidence>
<dbReference type="NCBIfam" id="TIGR02420">
    <property type="entry name" value="dksA"/>
    <property type="match status" value="1"/>
</dbReference>
<dbReference type="InterPro" id="IPR000962">
    <property type="entry name" value="Znf_DskA_TraR"/>
</dbReference>
<comment type="function">
    <text evidence="6">Transcription factor that acts by binding directly to the RNA polymerase (RNAP). Required for negative regulation of rRNA expression and positive regulation of several amino acid biosynthesis promoters. Also required for regulation of fis expression.</text>
</comment>
<comment type="similarity">
    <text evidence="6">Belongs to the DksA family.</text>
</comment>
<dbReference type="InterPro" id="IPR012784">
    <property type="entry name" value="DksA_RNA_pol-bd"/>
</dbReference>
<feature type="domain" description="Zinc finger DksA/TraR C4-type" evidence="8">
    <location>
        <begin position="168"/>
        <end position="197"/>
    </location>
</feature>
<dbReference type="InterPro" id="IPR020458">
    <property type="entry name" value="Znf_DskA_TraR_CS"/>
</dbReference>
<dbReference type="PANTHER" id="PTHR33823:SF2">
    <property type="entry name" value="RNA POLYMERASE-BINDING TRANSCRIPTION FACTOR DKSA"/>
    <property type="match status" value="1"/>
</dbReference>
<gene>
    <name evidence="6" type="primary">dksA</name>
    <name evidence="10" type="ORF">NT02SARS_0067</name>
</gene>
<dbReference type="PROSITE" id="PS01102">
    <property type="entry name" value="ZF_DKSA_1"/>
    <property type="match status" value="1"/>
</dbReference>
<evidence type="ECO:0000256" key="7">
    <source>
        <dbReference type="PROSITE-ProRule" id="PRU00510"/>
    </source>
</evidence>
<dbReference type="Pfam" id="PF01258">
    <property type="entry name" value="zf-dskA_traR"/>
    <property type="match status" value="1"/>
</dbReference>
<evidence type="ECO:0000256" key="1">
    <source>
        <dbReference type="ARBA" id="ARBA00022490"/>
    </source>
</evidence>
<keyword evidence="2 6" id="KW-0479">Metal-binding</keyword>
<feature type="zinc finger region" description="dksA C4-type" evidence="7">
    <location>
        <begin position="171"/>
        <end position="195"/>
    </location>
</feature>
<protein>
    <recommendedName>
        <fullName evidence="6">RNA polymerase-binding transcription factor DksA</fullName>
    </recommendedName>
</protein>
<organism evidence="10 11">
    <name type="scientific">SAR86 cluster bacterium SAR86B</name>
    <dbReference type="NCBI Taxonomy" id="1123867"/>
    <lineage>
        <taxon>Bacteria</taxon>
        <taxon>Pseudomonadati</taxon>
        <taxon>Pseudomonadota</taxon>
        <taxon>Gammaproteobacteria</taxon>
        <taxon>SAR86 cluster</taxon>
    </lineage>
</organism>
<dbReference type="GO" id="GO:0008270">
    <property type="term" value="F:zinc ion binding"/>
    <property type="evidence" value="ECO:0007669"/>
    <property type="project" value="UniProtKB-UniRule"/>
</dbReference>
<accession>J4X2J7</accession>
<dbReference type="EMBL" id="JH611165">
    <property type="protein sequence ID" value="EJP73525.1"/>
    <property type="molecule type" value="Genomic_DNA"/>
</dbReference>
<comment type="subcellular location">
    <subcellularLocation>
        <location evidence="6">Cytoplasm</location>
    </subcellularLocation>
</comment>
<name>J4X2J7_9GAMM</name>
<dbReference type="GO" id="GO:0010468">
    <property type="term" value="P:regulation of gene expression"/>
    <property type="evidence" value="ECO:0007669"/>
    <property type="project" value="UniProtKB-UniRule"/>
</dbReference>